<dbReference type="Proteomes" id="UP000316621">
    <property type="component" value="Chromosome 11"/>
</dbReference>
<dbReference type="EMBL" id="CM010725">
    <property type="protein sequence ID" value="RZC85116.1"/>
    <property type="molecule type" value="Genomic_DNA"/>
</dbReference>
<sequence>MPLSTRELYHELSTLDRLDQNSPFNINDFLKNVNFPRTCIFNAGLGCVKSLHILTSSHLRIEPMEVFVAPVFKRLAEKKFHAVTLVVSCQ</sequence>
<keyword evidence="2" id="KW-1185">Reference proteome</keyword>
<evidence type="ECO:0000313" key="2">
    <source>
        <dbReference type="Proteomes" id="UP000316621"/>
    </source>
</evidence>
<dbReference type="Gramene" id="RZC85116">
    <property type="protein sequence ID" value="RZC85116"/>
    <property type="gene ID" value="C5167_047899"/>
</dbReference>
<accession>A0A4Y7LIS1</accession>
<name>A0A4Y7LIS1_PAPSO</name>
<organism evidence="1 2">
    <name type="scientific">Papaver somniferum</name>
    <name type="common">Opium poppy</name>
    <dbReference type="NCBI Taxonomy" id="3469"/>
    <lineage>
        <taxon>Eukaryota</taxon>
        <taxon>Viridiplantae</taxon>
        <taxon>Streptophyta</taxon>
        <taxon>Embryophyta</taxon>
        <taxon>Tracheophyta</taxon>
        <taxon>Spermatophyta</taxon>
        <taxon>Magnoliopsida</taxon>
        <taxon>Ranunculales</taxon>
        <taxon>Papaveraceae</taxon>
        <taxon>Papaveroideae</taxon>
        <taxon>Papaver</taxon>
    </lineage>
</organism>
<proteinExistence type="predicted"/>
<protein>
    <submittedName>
        <fullName evidence="1">Uncharacterized protein</fullName>
    </submittedName>
</protein>
<gene>
    <name evidence="1" type="ORF">C5167_047899</name>
</gene>
<reference evidence="1 2" key="1">
    <citation type="journal article" date="2018" name="Science">
        <title>The opium poppy genome and morphinan production.</title>
        <authorList>
            <person name="Guo L."/>
            <person name="Winzer T."/>
            <person name="Yang X."/>
            <person name="Li Y."/>
            <person name="Ning Z."/>
            <person name="He Z."/>
            <person name="Teodor R."/>
            <person name="Lu Y."/>
            <person name="Bowser T.A."/>
            <person name="Graham I.A."/>
            <person name="Ye K."/>
        </authorList>
    </citation>
    <scope>NUCLEOTIDE SEQUENCE [LARGE SCALE GENOMIC DNA]</scope>
    <source>
        <strain evidence="2">cv. HN1</strain>
        <tissue evidence="1">Leaves</tissue>
    </source>
</reference>
<dbReference type="AlphaFoldDB" id="A0A4Y7LIS1"/>
<evidence type="ECO:0000313" key="1">
    <source>
        <dbReference type="EMBL" id="RZC85116.1"/>
    </source>
</evidence>